<dbReference type="EMBL" id="BNJQ01000005">
    <property type="protein sequence ID" value="GHP03430.1"/>
    <property type="molecule type" value="Genomic_DNA"/>
</dbReference>
<feature type="region of interest" description="Disordered" evidence="1">
    <location>
        <begin position="242"/>
        <end position="269"/>
    </location>
</feature>
<keyword evidence="3" id="KW-1185">Reference proteome</keyword>
<protein>
    <recommendedName>
        <fullName evidence="4">Anaphase-promoting complex subunit 4 WD40 domain-containing protein</fullName>
    </recommendedName>
</protein>
<dbReference type="Proteomes" id="UP000660262">
    <property type="component" value="Unassembled WGS sequence"/>
</dbReference>
<feature type="compositionally biased region" description="Acidic residues" evidence="1">
    <location>
        <begin position="160"/>
        <end position="184"/>
    </location>
</feature>
<dbReference type="InterPro" id="IPR011047">
    <property type="entry name" value="Quinoprotein_ADH-like_sf"/>
</dbReference>
<proteinExistence type="predicted"/>
<feature type="compositionally biased region" description="Low complexity" evidence="1">
    <location>
        <begin position="45"/>
        <end position="55"/>
    </location>
</feature>
<reference evidence="2" key="1">
    <citation type="submission" date="2020-10" db="EMBL/GenBank/DDBJ databases">
        <title>Unveiling of a novel bifunctional photoreceptor, Dualchrome1, isolated from a cosmopolitan green alga.</title>
        <authorList>
            <person name="Suzuki S."/>
            <person name="Kawachi M."/>
        </authorList>
    </citation>
    <scope>NUCLEOTIDE SEQUENCE</scope>
    <source>
        <strain evidence="2">NIES 2893</strain>
    </source>
</reference>
<feature type="region of interest" description="Disordered" evidence="1">
    <location>
        <begin position="28"/>
        <end position="55"/>
    </location>
</feature>
<sequence length="495" mass="53577">MVVAVPTPLTARFLKTLPCTVRQRLALKEEGEEEEREAQTITQTASAPEDADANAAGTALKTTACENVLCAQVFARPGGRKELAVGFSNGDVVLVDATNFKEMDRVNVGAPVSTILFTRMRYINPETGAMKKTWQMITGTATGRLRMWSRDAKPKPPPPEGEDPAAAEGEDAPAEEKENEEPPPEEAWHLWSDLNAEPRPGAFGPDGYGPRVNALASFEASWEDWKPESDAGAVGAELDLEEKDTEVEEDGEEAVETPEGELPTPPRPEPFTVLVVADASGRITLYDTHTWDVLPCPQMRHAESMSALMIMPRLPPPTAEGDVAPAPLPLFARRCRLVTASTDRKLCVWRQPKRGRAPPCVQLGSQSAAVMSLAPWRSAFASGQGDGSVTLWSCSVNAIGDDQYDLMYRLHANSPLRSLMVGGEGDTKVTAGDANGGISVWKQFDEEAGERLSSLPWKLMREFSAFPQAKSAAVVNLVPCGAQFLAVGDGVQVWR</sequence>
<feature type="region of interest" description="Disordered" evidence="1">
    <location>
        <begin position="143"/>
        <end position="185"/>
    </location>
</feature>
<dbReference type="SUPFAM" id="SSF50998">
    <property type="entry name" value="Quinoprotein alcohol dehydrogenase-like"/>
    <property type="match status" value="1"/>
</dbReference>
<dbReference type="AlphaFoldDB" id="A0A830HC04"/>
<evidence type="ECO:0000313" key="2">
    <source>
        <dbReference type="EMBL" id="GHP03430.1"/>
    </source>
</evidence>
<feature type="compositionally biased region" description="Acidic residues" evidence="1">
    <location>
        <begin position="242"/>
        <end position="259"/>
    </location>
</feature>
<name>A0A830HC04_9CHLO</name>
<evidence type="ECO:0000256" key="1">
    <source>
        <dbReference type="SAM" id="MobiDB-lite"/>
    </source>
</evidence>
<comment type="caution">
    <text evidence="2">The sequence shown here is derived from an EMBL/GenBank/DDBJ whole genome shotgun (WGS) entry which is preliminary data.</text>
</comment>
<evidence type="ECO:0008006" key="4">
    <source>
        <dbReference type="Google" id="ProtNLM"/>
    </source>
</evidence>
<evidence type="ECO:0000313" key="3">
    <source>
        <dbReference type="Proteomes" id="UP000660262"/>
    </source>
</evidence>
<organism evidence="2 3">
    <name type="scientific">Pycnococcus provasolii</name>
    <dbReference type="NCBI Taxonomy" id="41880"/>
    <lineage>
        <taxon>Eukaryota</taxon>
        <taxon>Viridiplantae</taxon>
        <taxon>Chlorophyta</taxon>
        <taxon>Pseudoscourfieldiophyceae</taxon>
        <taxon>Pseudoscourfieldiales</taxon>
        <taxon>Pycnococcaceae</taxon>
        <taxon>Pycnococcus</taxon>
    </lineage>
</organism>
<gene>
    <name evidence="2" type="ORF">PPROV_000218500</name>
</gene>
<dbReference type="InterPro" id="IPR015943">
    <property type="entry name" value="WD40/YVTN_repeat-like_dom_sf"/>
</dbReference>
<accession>A0A830HC04</accession>
<dbReference type="Gene3D" id="2.130.10.10">
    <property type="entry name" value="YVTN repeat-like/Quinoprotein amine dehydrogenase"/>
    <property type="match status" value="1"/>
</dbReference>